<dbReference type="OrthoDB" id="2969855at2"/>
<name>A0A5C0SIZ5_CRATE</name>
<keyword evidence="3" id="KW-1185">Reference proteome</keyword>
<feature type="transmembrane region" description="Helical" evidence="1">
    <location>
        <begin position="120"/>
        <end position="141"/>
    </location>
</feature>
<evidence type="ECO:0000313" key="3">
    <source>
        <dbReference type="Proteomes" id="UP000324646"/>
    </source>
</evidence>
<accession>A0A5C0SIZ5</accession>
<reference evidence="2 3" key="1">
    <citation type="submission" date="2019-07" db="EMBL/GenBank/DDBJ databases">
        <title>Complete genome of Crassaminicella thermophila SY095.</title>
        <authorList>
            <person name="Li X."/>
        </authorList>
    </citation>
    <scope>NUCLEOTIDE SEQUENCE [LARGE SCALE GENOMIC DNA]</scope>
    <source>
        <strain evidence="2 3">SY095</strain>
    </source>
</reference>
<evidence type="ECO:0000313" key="2">
    <source>
        <dbReference type="EMBL" id="QEK13667.1"/>
    </source>
</evidence>
<keyword evidence="1" id="KW-0472">Membrane</keyword>
<feature type="transmembrane region" description="Helical" evidence="1">
    <location>
        <begin position="80"/>
        <end position="100"/>
    </location>
</feature>
<evidence type="ECO:0000256" key="1">
    <source>
        <dbReference type="SAM" id="Phobius"/>
    </source>
</evidence>
<gene>
    <name evidence="2" type="ORF">FQB35_11955</name>
</gene>
<organism evidence="2 3">
    <name type="scientific">Crassaminicella thermophila</name>
    <dbReference type="NCBI Taxonomy" id="2599308"/>
    <lineage>
        <taxon>Bacteria</taxon>
        <taxon>Bacillati</taxon>
        <taxon>Bacillota</taxon>
        <taxon>Clostridia</taxon>
        <taxon>Eubacteriales</taxon>
        <taxon>Clostridiaceae</taxon>
        <taxon>Crassaminicella</taxon>
    </lineage>
</organism>
<proteinExistence type="predicted"/>
<sequence>MKQFLRNFIIIALISFIFQAAWEYLSCGLFYAMDTKTATSPLMWSATFGDVMMTVTLYVILSFVNGNSNWIVNKWKSKEYIIISLYALFLSFYFEISALYSGRWAYSEAMPLFPNTNIGLIPVIQLLILFPFTFFISKFIIKAINK</sequence>
<dbReference type="KEGG" id="crs:FQB35_11955"/>
<keyword evidence="1" id="KW-1133">Transmembrane helix</keyword>
<keyword evidence="1" id="KW-0812">Transmembrane</keyword>
<dbReference type="Proteomes" id="UP000324646">
    <property type="component" value="Chromosome"/>
</dbReference>
<feature type="transmembrane region" description="Helical" evidence="1">
    <location>
        <begin position="51"/>
        <end position="68"/>
    </location>
</feature>
<feature type="transmembrane region" description="Helical" evidence="1">
    <location>
        <begin position="7"/>
        <end position="31"/>
    </location>
</feature>
<dbReference type="EMBL" id="CP042243">
    <property type="protein sequence ID" value="QEK13667.1"/>
    <property type="molecule type" value="Genomic_DNA"/>
</dbReference>
<dbReference type="AlphaFoldDB" id="A0A5C0SIZ5"/>
<evidence type="ECO:0008006" key="4">
    <source>
        <dbReference type="Google" id="ProtNLM"/>
    </source>
</evidence>
<protein>
    <recommendedName>
        <fullName evidence="4">ABC-transporter type IV</fullName>
    </recommendedName>
</protein>